<reference evidence="1 2" key="1">
    <citation type="submission" date="2020-08" db="EMBL/GenBank/DDBJ databases">
        <title>Genomic Encyclopedia of Type Strains, Phase IV (KMG-IV): sequencing the most valuable type-strain genomes for metagenomic binning, comparative biology and taxonomic classification.</title>
        <authorList>
            <person name="Goeker M."/>
        </authorList>
    </citation>
    <scope>NUCLEOTIDE SEQUENCE [LARGE SCALE GENOMIC DNA]</scope>
    <source>
        <strain evidence="1 2">DSM 17976</strain>
    </source>
</reference>
<proteinExistence type="predicted"/>
<dbReference type="InterPro" id="IPR008969">
    <property type="entry name" value="CarboxyPept-like_regulatory"/>
</dbReference>
<protein>
    <recommendedName>
        <fullName evidence="3">Carboxypeptidase-like regulatory domain-containing protein</fullName>
    </recommendedName>
</protein>
<dbReference type="RefSeq" id="WP_183973122.1">
    <property type="nucleotide sequence ID" value="NZ_JACIBY010000003.1"/>
</dbReference>
<dbReference type="EMBL" id="JACIBY010000003">
    <property type="protein sequence ID" value="MBB3838069.1"/>
    <property type="molecule type" value="Genomic_DNA"/>
</dbReference>
<dbReference type="Pfam" id="PF18939">
    <property type="entry name" value="DUF5686"/>
    <property type="match status" value="1"/>
</dbReference>
<evidence type="ECO:0008006" key="3">
    <source>
        <dbReference type="Google" id="ProtNLM"/>
    </source>
</evidence>
<evidence type="ECO:0000313" key="1">
    <source>
        <dbReference type="EMBL" id="MBB3838069.1"/>
    </source>
</evidence>
<sequence length="841" mass="96585">MRFLLLPILVLGLLGIPKGFCQYLIKGKVTDVSTNDPVPFATVSLKGTTQGAVTDFEGNFSLNLKMLTDSLGVSYLGYKTKWKAVNKTQAIQTIDFQIEPTANLLAEIIVRAGENPAWPIIRKIVVNKEKNDRKKLSAYEYESYNRIELSMDKISEKMQQRKLMRQLREAVSELQKTTGDDGKPILPVFVSETISKFYFKDNPRKTKETVINSRVKGVGIADESVLNELLGVSFQDFNFYQNWVRLVGKDFHSPIADGWKNTYEYFLADTSLVGLATCYGIEFEPKNKLDLAFTGKMWIDTVSFAIAQIDVFVGKEANLNYIDKIKINQEFELVDSTTAWLPSATRLLVDISELTRNTSGLLAKIYTRNQNFVINKVHENEFYEKTFDQQERVTNPNEAFWQTKRPEPLKTNEIRAFELIDSIKNVPIVKTYTALSRMVMSAYIPVTRHIEFGPFPNSIAINSIEGVRMQAGFRTRETLSKRFFIKGYVADGTLDERWKYGLDLQYTISRKPWIQAGVHSGYDVERLGINPSQLGTSVLSNQVFAALARFGSYHRGFLQNDQSVNLAHEIIPGLTHSIGYSHRTFTPLFAFRYRTQPTLGENSPQSRDYEVDEFRYEIRFAKGEVLIRNNNRRPLKLRKAREWPVITFRYVGGVGGSPTRQFNYHRFNLQMDKSFRLGVLGRMNTETQVGFSPSTIPYPLLFNHQGNPSPIFISNAYNSMNFFEFTSDRFISVGAFHDFEGFLTNRIPVFRRLKWRSHVFGKVLWGDTQNANERLIPRTAPDGTLILPINRLDDKVPYIEAGYGFDNIFKFLRIDAIHRLTYREKPEAQKFSIKFSFAFKL</sequence>
<dbReference type="Pfam" id="PF13715">
    <property type="entry name" value="CarbopepD_reg_2"/>
    <property type="match status" value="1"/>
</dbReference>
<comment type="caution">
    <text evidence="1">The sequence shown here is derived from an EMBL/GenBank/DDBJ whole genome shotgun (WGS) entry which is preliminary data.</text>
</comment>
<dbReference type="InterPro" id="IPR043741">
    <property type="entry name" value="DUF5686"/>
</dbReference>
<dbReference type="Proteomes" id="UP000541352">
    <property type="component" value="Unassembled WGS sequence"/>
</dbReference>
<dbReference type="AlphaFoldDB" id="A0A7W5ZLN7"/>
<evidence type="ECO:0000313" key="2">
    <source>
        <dbReference type="Proteomes" id="UP000541352"/>
    </source>
</evidence>
<dbReference type="SUPFAM" id="SSF49464">
    <property type="entry name" value="Carboxypeptidase regulatory domain-like"/>
    <property type="match status" value="1"/>
</dbReference>
<keyword evidence="2" id="KW-1185">Reference proteome</keyword>
<organism evidence="1 2">
    <name type="scientific">Runella defluvii</name>
    <dbReference type="NCBI Taxonomy" id="370973"/>
    <lineage>
        <taxon>Bacteria</taxon>
        <taxon>Pseudomonadati</taxon>
        <taxon>Bacteroidota</taxon>
        <taxon>Cytophagia</taxon>
        <taxon>Cytophagales</taxon>
        <taxon>Spirosomataceae</taxon>
        <taxon>Runella</taxon>
    </lineage>
</organism>
<gene>
    <name evidence="1" type="ORF">FHS57_002066</name>
</gene>
<name>A0A7W5ZLN7_9BACT</name>
<accession>A0A7W5ZLN7</accession>
<dbReference type="Gene3D" id="2.60.40.1120">
    <property type="entry name" value="Carboxypeptidase-like, regulatory domain"/>
    <property type="match status" value="1"/>
</dbReference>